<dbReference type="InterPro" id="IPR001381">
    <property type="entry name" value="DHquinase_I"/>
</dbReference>
<evidence type="ECO:0000313" key="6">
    <source>
        <dbReference type="EMBL" id="EPE09885.1"/>
    </source>
</evidence>
<dbReference type="Gene3D" id="3.40.50.720">
    <property type="entry name" value="NAD(P)-binding Rossmann-like Domain"/>
    <property type="match status" value="1"/>
</dbReference>
<keyword evidence="7" id="KW-1185">Reference proteome</keyword>
<gene>
    <name evidence="6" type="ORF">F503_04980</name>
</gene>
<evidence type="ECO:0000259" key="5">
    <source>
        <dbReference type="Pfam" id="PF08501"/>
    </source>
</evidence>
<evidence type="ECO:0000313" key="7">
    <source>
        <dbReference type="Proteomes" id="UP000016923"/>
    </source>
</evidence>
<dbReference type="InterPro" id="IPR006151">
    <property type="entry name" value="Shikm_DH/Glu-tRNA_Rdtase"/>
</dbReference>
<dbReference type="Pfam" id="PF01202">
    <property type="entry name" value="SKI"/>
    <property type="match status" value="1"/>
</dbReference>
<feature type="compositionally biased region" description="Low complexity" evidence="3">
    <location>
        <begin position="174"/>
        <end position="190"/>
    </location>
</feature>
<dbReference type="EMBL" id="KE148146">
    <property type="protein sequence ID" value="EPE09885.1"/>
    <property type="molecule type" value="Genomic_DNA"/>
</dbReference>
<feature type="compositionally biased region" description="Low complexity" evidence="3">
    <location>
        <begin position="705"/>
        <end position="725"/>
    </location>
</feature>
<feature type="compositionally biased region" description="Polar residues" evidence="3">
    <location>
        <begin position="191"/>
        <end position="208"/>
    </location>
</feature>
<dbReference type="PANTHER" id="PTHR21090">
    <property type="entry name" value="AROM/DEHYDROQUINATE SYNTHASE"/>
    <property type="match status" value="1"/>
</dbReference>
<dbReference type="Gene3D" id="3.40.50.10860">
    <property type="entry name" value="Leucine Dehydrogenase, chain A, domain 1"/>
    <property type="match status" value="1"/>
</dbReference>
<dbReference type="Gene3D" id="3.40.50.300">
    <property type="entry name" value="P-loop containing nucleotide triphosphate hydrolases"/>
    <property type="match status" value="1"/>
</dbReference>
<reference evidence="6 7" key="1">
    <citation type="journal article" date="2013" name="BMC Genomics">
        <title>The genome and transcriptome of the pine saprophyte Ophiostoma piceae, and a comparison with the bark beetle-associated pine pathogen Grosmannia clavigera.</title>
        <authorList>
            <person name="Haridas S."/>
            <person name="Wang Y."/>
            <person name="Lim L."/>
            <person name="Massoumi Alamouti S."/>
            <person name="Jackman S."/>
            <person name="Docking R."/>
            <person name="Robertson G."/>
            <person name="Birol I."/>
            <person name="Bohlmann J."/>
            <person name="Breuil C."/>
        </authorList>
    </citation>
    <scope>NUCLEOTIDE SEQUENCE [LARGE SCALE GENOMIC DNA]</scope>
    <source>
        <strain evidence="6 7">UAMH 11346</strain>
    </source>
</reference>
<dbReference type="AlphaFoldDB" id="S3D8T3"/>
<dbReference type="InterPro" id="IPR013708">
    <property type="entry name" value="Shikimate_DH-bd_N"/>
</dbReference>
<sequence length="907" mass="100692">MASVTAETPITVPPANKRMFEHDASIVLVGCRGAGKRTLGFIGAMHMRRRLVTDDHYFEQVTGVSRAQFLSRHGIGAFARRNAEVFRQMLEVNRTRCIIECGMSSLTEDAHNVLRVYSESHPVIYVHRERDNVLPFLDDAGADQLLTADQAHRQCSNLEYFNLNDPFSGQPSFSGSITAESAGSSTGSSSPWDHSQANGSHNTPSSSNGGAGSLQSPSSNRPPAASPSRLFYAKEDFTRFLDLLQEPPWRRQWSESPFALNALPPEFRAYSFNLRLRLSYLLDMDVEWDELEASGDCVEFIVDHWPEDMFNVIARQIALIRRNLVLPIIYTVEETPREERNRPQEERDRMDKELLELGLRLNVEYLSLDLQRNNELVEHILARRGRVSIVGDFIFPGLTVPQWSAYVHVQNYERAKNLGCNVVRVVRFCTGGSPAEEPLKYKAKVAQVVPDPRPPLIAYDYSLLGARLPMQDNIFNPVKPESVPNRRDHMAVVSTLKTATAVLFQMGKLDPLQFYTIGSNIAYSITPAIHSTGFNYLGMAHTFQISQQTTLDGLHRLFLSTSSSGNRNFGGATLAAPFKVAIRPYLQLESQHASALGAVNVILPLRGQTGAVVDHVKTRNRAGICNEFYGDNTDWSSIHRCLQRALSPRNTVKPSRTTGLVIGAGGMARAAIYALIRMGCRHIFIYNRTPQHARDVAKHFNDWAQSQSQSHSHNNGAANGTAAGSSASTHVHTLCHILSSRTDPWPIEYQPPTMVVSCVPAINMDGSPAAEFEMPRQWLTSPTGGVVVELAYEPLITPLVAQMQTIRDTVSPTWVVVDGLEVVSEMAIESFELMTGRMAPKRKMRDVCRQAWAVQQQNQQQQHRRRLEELRRARGGGSTVGTASTVLSTPSPFSAAATPDSSLHSGL</sequence>
<proteinExistence type="inferred from homology"/>
<dbReference type="OMA" id="FTHAIFV"/>
<dbReference type="InterPro" id="IPR031322">
    <property type="entry name" value="Shikimate/glucono_kinase"/>
</dbReference>
<dbReference type="Proteomes" id="UP000016923">
    <property type="component" value="Unassembled WGS sequence"/>
</dbReference>
<feature type="region of interest" description="Disordered" evidence="3">
    <location>
        <begin position="172"/>
        <end position="226"/>
    </location>
</feature>
<evidence type="ECO:0000256" key="3">
    <source>
        <dbReference type="SAM" id="MobiDB-lite"/>
    </source>
</evidence>
<dbReference type="OrthoDB" id="4415835at2759"/>
<dbReference type="InterPro" id="IPR013785">
    <property type="entry name" value="Aldolase_TIM"/>
</dbReference>
<organism evidence="6 7">
    <name type="scientific">Ophiostoma piceae (strain UAMH 11346)</name>
    <name type="common">Sap stain fungus</name>
    <dbReference type="NCBI Taxonomy" id="1262450"/>
    <lineage>
        <taxon>Eukaryota</taxon>
        <taxon>Fungi</taxon>
        <taxon>Dikarya</taxon>
        <taxon>Ascomycota</taxon>
        <taxon>Pezizomycotina</taxon>
        <taxon>Sordariomycetes</taxon>
        <taxon>Sordariomycetidae</taxon>
        <taxon>Ophiostomatales</taxon>
        <taxon>Ophiostomataceae</taxon>
        <taxon>Ophiostoma</taxon>
    </lineage>
</organism>
<comment type="similarity">
    <text evidence="2">In the N-terminal section; belongs to the shikimate kinase family.</text>
</comment>
<protein>
    <submittedName>
        <fullName evidence="6">Repressor protein</fullName>
    </submittedName>
</protein>
<dbReference type="InterPro" id="IPR036291">
    <property type="entry name" value="NAD(P)-bd_dom_sf"/>
</dbReference>
<dbReference type="InterPro" id="IPR027417">
    <property type="entry name" value="P-loop_NTPase"/>
</dbReference>
<dbReference type="CDD" id="cd01065">
    <property type="entry name" value="NAD_bind_Shikimate_DH"/>
    <property type="match status" value="1"/>
</dbReference>
<dbReference type="eggNOG" id="KOG0692">
    <property type="taxonomic scope" value="Eukaryota"/>
</dbReference>
<dbReference type="PANTHER" id="PTHR21090:SF17">
    <property type="entry name" value="QUINATE REPRESSOR PROTEIN"/>
    <property type="match status" value="1"/>
</dbReference>
<evidence type="ECO:0000259" key="4">
    <source>
        <dbReference type="Pfam" id="PF01488"/>
    </source>
</evidence>
<dbReference type="Gene3D" id="3.20.20.70">
    <property type="entry name" value="Aldolase class I"/>
    <property type="match status" value="1"/>
</dbReference>
<dbReference type="SUPFAM" id="SSF51735">
    <property type="entry name" value="NAD(P)-binding Rossmann-fold domains"/>
    <property type="match status" value="1"/>
</dbReference>
<feature type="region of interest" description="Disordered" evidence="3">
    <location>
        <begin position="871"/>
        <end position="907"/>
    </location>
</feature>
<dbReference type="InterPro" id="IPR046346">
    <property type="entry name" value="Aminoacid_DH-like_N_sf"/>
</dbReference>
<dbReference type="GO" id="GO:0004764">
    <property type="term" value="F:shikimate 3-dehydrogenase (NADP+) activity"/>
    <property type="evidence" value="ECO:0007669"/>
    <property type="project" value="InterPro"/>
</dbReference>
<dbReference type="GO" id="GO:0003855">
    <property type="term" value="F:3-dehydroquinate dehydratase activity"/>
    <property type="evidence" value="ECO:0007669"/>
    <property type="project" value="InterPro"/>
</dbReference>
<dbReference type="GO" id="GO:0009423">
    <property type="term" value="P:chorismate biosynthetic process"/>
    <property type="evidence" value="ECO:0007669"/>
    <property type="project" value="TreeGrafter"/>
</dbReference>
<dbReference type="HOGENOM" id="CLU_008871_0_1_1"/>
<dbReference type="FunFam" id="3.40.50.720:FF:000386">
    <property type="entry name" value="Quinate repressor protein"/>
    <property type="match status" value="1"/>
</dbReference>
<dbReference type="SUPFAM" id="SSF53223">
    <property type="entry name" value="Aminoacid dehydrogenase-like, N-terminal domain"/>
    <property type="match status" value="1"/>
</dbReference>
<dbReference type="VEuPathDB" id="FungiDB:F503_04980"/>
<name>S3D8T3_OPHP1</name>
<evidence type="ECO:0000256" key="2">
    <source>
        <dbReference type="ARBA" id="ARBA00009349"/>
    </source>
</evidence>
<feature type="compositionally biased region" description="Low complexity" evidence="3">
    <location>
        <begin position="216"/>
        <end position="226"/>
    </location>
</feature>
<dbReference type="Pfam" id="PF08501">
    <property type="entry name" value="Shikimate_dh_N"/>
    <property type="match status" value="1"/>
</dbReference>
<dbReference type="GO" id="GO:0003866">
    <property type="term" value="F:3-phosphoshikimate 1-carboxyvinyltransferase activity"/>
    <property type="evidence" value="ECO:0007669"/>
    <property type="project" value="TreeGrafter"/>
</dbReference>
<feature type="region of interest" description="Disordered" evidence="3">
    <location>
        <begin position="703"/>
        <end position="725"/>
    </location>
</feature>
<feature type="domain" description="Quinate/shikimate 5-dehydrogenase/glutamyl-tRNA reductase" evidence="4">
    <location>
        <begin position="657"/>
        <end position="703"/>
    </location>
</feature>
<dbReference type="Pfam" id="PF01487">
    <property type="entry name" value="DHquinase_I"/>
    <property type="match status" value="1"/>
</dbReference>
<dbReference type="Pfam" id="PF01488">
    <property type="entry name" value="Shikimate_DH"/>
    <property type="match status" value="1"/>
</dbReference>
<evidence type="ECO:0000256" key="1">
    <source>
        <dbReference type="ARBA" id="ARBA00006477"/>
    </source>
</evidence>
<accession>S3D8T3</accession>
<feature type="domain" description="Shikimate dehydrogenase substrate binding N-terminal" evidence="5">
    <location>
        <begin position="517"/>
        <end position="602"/>
    </location>
</feature>
<dbReference type="STRING" id="1262450.S3D8T3"/>
<comment type="similarity">
    <text evidence="1">In the 2nd section; belongs to the type-I 3-dehydroquinase family.</text>
</comment>